<evidence type="ECO:0000313" key="2">
    <source>
        <dbReference type="Proteomes" id="UP000214973"/>
    </source>
</evidence>
<dbReference type="Gene3D" id="3.90.1150.30">
    <property type="match status" value="1"/>
</dbReference>
<dbReference type="RefSeq" id="WP_095066174.1">
    <property type="nucleotide sequence ID" value="NZ_LT906470.1"/>
</dbReference>
<protein>
    <submittedName>
        <fullName evidence="1">Uncharacterized protein conserved in bacteria</fullName>
    </submittedName>
</protein>
<dbReference type="SUPFAM" id="SSF142906">
    <property type="entry name" value="YjbR-like"/>
    <property type="match status" value="1"/>
</dbReference>
<dbReference type="InterPro" id="IPR058532">
    <property type="entry name" value="YjbR/MT2646/Rv2570-like"/>
</dbReference>
<organism evidence="1 2">
    <name type="scientific">Veillonella rodentium</name>
    <dbReference type="NCBI Taxonomy" id="248315"/>
    <lineage>
        <taxon>Bacteria</taxon>
        <taxon>Bacillati</taxon>
        <taxon>Bacillota</taxon>
        <taxon>Negativicutes</taxon>
        <taxon>Veillonellales</taxon>
        <taxon>Veillonellaceae</taxon>
        <taxon>Veillonella</taxon>
    </lineage>
</organism>
<dbReference type="PANTHER" id="PTHR35145:SF1">
    <property type="entry name" value="CYTOPLASMIC PROTEIN"/>
    <property type="match status" value="1"/>
</dbReference>
<name>A0A239ZCP8_9FIRM</name>
<proteinExistence type="predicted"/>
<reference evidence="1 2" key="1">
    <citation type="submission" date="2017-06" db="EMBL/GenBank/DDBJ databases">
        <authorList>
            <consortium name="Pathogen Informatics"/>
        </authorList>
    </citation>
    <scope>NUCLEOTIDE SEQUENCE [LARGE SCALE GENOMIC DNA]</scope>
    <source>
        <strain evidence="1 2">NCTC12018</strain>
    </source>
</reference>
<keyword evidence="2" id="KW-1185">Reference proteome</keyword>
<gene>
    <name evidence="1" type="ORF">SAMEA44547418_01241</name>
</gene>
<dbReference type="KEGG" id="vrm:44547418_01241"/>
<dbReference type="Pfam" id="PF04237">
    <property type="entry name" value="YjbR"/>
    <property type="match status" value="1"/>
</dbReference>
<dbReference type="InterPro" id="IPR007351">
    <property type="entry name" value="YjbR"/>
</dbReference>
<accession>A0A239ZCP8</accession>
<dbReference type="EMBL" id="LT906470">
    <property type="protein sequence ID" value="SNV68941.1"/>
    <property type="molecule type" value="Genomic_DNA"/>
</dbReference>
<dbReference type="AlphaFoldDB" id="A0A239ZCP8"/>
<dbReference type="PANTHER" id="PTHR35145">
    <property type="entry name" value="CYTOPLASMIC PROTEIN-RELATED"/>
    <property type="match status" value="1"/>
</dbReference>
<evidence type="ECO:0000313" key="1">
    <source>
        <dbReference type="EMBL" id="SNV68941.1"/>
    </source>
</evidence>
<dbReference type="Proteomes" id="UP000214973">
    <property type="component" value="Chromosome 1"/>
</dbReference>
<sequence length="119" mass="14192">MNRNELIQYIQKEYICDVDYPWEKYPDYVVIRRRDNQKWFAGIFNIHGQQVGLDISESLDVVNLKCDPDLIPNLIHESGIYPAYHMNKQHWISVDIEGYKDVEKLKMLVDMSYRLVGKK</sequence>
<dbReference type="InterPro" id="IPR038056">
    <property type="entry name" value="YjbR-like_sf"/>
</dbReference>